<dbReference type="KEGG" id="tng:GSTEN00019026G001"/>
<protein>
    <submittedName>
        <fullName evidence="3">(spotted green pufferfish) hypothetical protein</fullName>
    </submittedName>
</protein>
<sequence>MTSARDGLCASFVLEINLTTDTRCGETQSFNTILKLPDTMEEEQQDKQAEETDSLGPEGNSEEPREEIAVPRSIQMQSFASLLPKALSAVLHPTTRVTSDPQPGKEPFSRAPADVEQLRTELRDLRDQFNQMKSQHNKEIKELMSELDEEKRIRLTLQMEIQRLKKHVWK</sequence>
<keyword evidence="1" id="KW-0175">Coiled coil</keyword>
<reference evidence="3" key="1">
    <citation type="journal article" date="2004" name="Nature">
        <title>Genome duplication in the teleost fish Tetraodon nigroviridis reveals the early vertebrate proto-karyotype.</title>
        <authorList>
            <person name="Jaillon O."/>
            <person name="Aury J.-M."/>
            <person name="Brunet F."/>
            <person name="Petit J.-L."/>
            <person name="Stange-Thomann N."/>
            <person name="Mauceli E."/>
            <person name="Bouneau L."/>
            <person name="Fischer C."/>
            <person name="Ozouf-Costaz C."/>
            <person name="Bernot A."/>
            <person name="Nicaud S."/>
            <person name="Jaffe D."/>
            <person name="Fisher S."/>
            <person name="Lutfalla G."/>
            <person name="Dossat C."/>
            <person name="Segurens B."/>
            <person name="Dasilva C."/>
            <person name="Salanoubat M."/>
            <person name="Levy M."/>
            <person name="Boudet N."/>
            <person name="Castellano S."/>
            <person name="Anthouard V."/>
            <person name="Jubin C."/>
            <person name="Castelli V."/>
            <person name="Katinka M."/>
            <person name="Vacherie B."/>
            <person name="Biemont C."/>
            <person name="Skalli Z."/>
            <person name="Cattolico L."/>
            <person name="Poulain J."/>
            <person name="De Berardinis V."/>
            <person name="Cruaud C."/>
            <person name="Duprat S."/>
            <person name="Brottier P."/>
            <person name="Coutanceau J.-P."/>
            <person name="Gouzy J."/>
            <person name="Parra G."/>
            <person name="Lardier G."/>
            <person name="Chapple C."/>
            <person name="McKernan K.J."/>
            <person name="McEwan P."/>
            <person name="Bosak S."/>
            <person name="Kellis M."/>
            <person name="Volff J.-N."/>
            <person name="Guigo R."/>
            <person name="Zody M.C."/>
            <person name="Mesirov J."/>
            <person name="Lindblad-Toh K."/>
            <person name="Birren B."/>
            <person name="Nusbaum C."/>
            <person name="Kahn D."/>
            <person name="Robinson-Rechavi M."/>
            <person name="Laudet V."/>
            <person name="Schachter V."/>
            <person name="Quetier F."/>
            <person name="Saurin W."/>
            <person name="Scarpelli C."/>
            <person name="Wincker P."/>
            <person name="Lander E.S."/>
            <person name="Weissenbach J."/>
            <person name="Roest Crollius H."/>
        </authorList>
    </citation>
    <scope>NUCLEOTIDE SEQUENCE [LARGE SCALE GENOMIC DNA]</scope>
</reference>
<proteinExistence type="predicted"/>
<comment type="caution">
    <text evidence="3">The sequence shown here is derived from an EMBL/GenBank/DDBJ whole genome shotgun (WGS) entry which is preliminary data.</text>
</comment>
<feature type="region of interest" description="Disordered" evidence="2">
    <location>
        <begin position="93"/>
        <end position="113"/>
    </location>
</feature>
<feature type="region of interest" description="Disordered" evidence="2">
    <location>
        <begin position="35"/>
        <end position="72"/>
    </location>
</feature>
<organism evidence="3">
    <name type="scientific">Tetraodon nigroviridis</name>
    <name type="common">Spotted green pufferfish</name>
    <name type="synonym">Chelonodon nigroviridis</name>
    <dbReference type="NCBI Taxonomy" id="99883"/>
    <lineage>
        <taxon>Eukaryota</taxon>
        <taxon>Metazoa</taxon>
        <taxon>Chordata</taxon>
        <taxon>Craniata</taxon>
        <taxon>Vertebrata</taxon>
        <taxon>Euteleostomi</taxon>
        <taxon>Actinopterygii</taxon>
        <taxon>Neopterygii</taxon>
        <taxon>Teleostei</taxon>
        <taxon>Neoteleostei</taxon>
        <taxon>Acanthomorphata</taxon>
        <taxon>Eupercaria</taxon>
        <taxon>Tetraodontiformes</taxon>
        <taxon>Tetradontoidea</taxon>
        <taxon>Tetraodontidae</taxon>
        <taxon>Tetraodon</taxon>
    </lineage>
</organism>
<gene>
    <name evidence="3" type="ORF">GSTENG00019026001</name>
</gene>
<name>Q4SFM6_TETNG</name>
<dbReference type="EMBL" id="CAAE01014601">
    <property type="protein sequence ID" value="CAG00556.1"/>
    <property type="molecule type" value="Genomic_DNA"/>
</dbReference>
<evidence type="ECO:0000256" key="1">
    <source>
        <dbReference type="SAM" id="Coils"/>
    </source>
</evidence>
<evidence type="ECO:0000256" key="2">
    <source>
        <dbReference type="SAM" id="MobiDB-lite"/>
    </source>
</evidence>
<dbReference type="OrthoDB" id="5340910at2759"/>
<dbReference type="AlphaFoldDB" id="Q4SFM6"/>
<accession>Q4SFM6</accession>
<reference evidence="3" key="2">
    <citation type="submission" date="2004-02" db="EMBL/GenBank/DDBJ databases">
        <authorList>
            <consortium name="Genoscope"/>
            <consortium name="Whitehead Institute Centre for Genome Research"/>
        </authorList>
    </citation>
    <scope>NUCLEOTIDE SEQUENCE</scope>
</reference>
<evidence type="ECO:0000313" key="3">
    <source>
        <dbReference type="EMBL" id="CAG00556.1"/>
    </source>
</evidence>
<feature type="coiled-coil region" evidence="1">
    <location>
        <begin position="115"/>
        <end position="167"/>
    </location>
</feature>